<protein>
    <submittedName>
        <fullName evidence="2">Putative lipocalin-3 1</fullName>
    </submittedName>
</protein>
<feature type="signal peptide" evidence="1">
    <location>
        <begin position="1"/>
        <end position="18"/>
    </location>
</feature>
<dbReference type="Gene3D" id="2.40.128.20">
    <property type="match status" value="1"/>
</dbReference>
<organism evidence="2">
    <name type="scientific">Amblyomma triste</name>
    <name type="common">Neotropical tick</name>
    <dbReference type="NCBI Taxonomy" id="251400"/>
    <lineage>
        <taxon>Eukaryota</taxon>
        <taxon>Metazoa</taxon>
        <taxon>Ecdysozoa</taxon>
        <taxon>Arthropoda</taxon>
        <taxon>Chelicerata</taxon>
        <taxon>Arachnida</taxon>
        <taxon>Acari</taxon>
        <taxon>Parasitiformes</taxon>
        <taxon>Ixodida</taxon>
        <taxon>Ixodoidea</taxon>
        <taxon>Ixodidae</taxon>
        <taxon>Amblyomminae</taxon>
        <taxon>Amblyomma</taxon>
    </lineage>
</organism>
<proteinExistence type="evidence at transcript level"/>
<dbReference type="AlphaFoldDB" id="A0A023GNI8"/>
<dbReference type="EMBL" id="GBBM01000002">
    <property type="protein sequence ID" value="JAC35416.1"/>
    <property type="molecule type" value="mRNA"/>
</dbReference>
<feature type="chain" id="PRO_5001518750" evidence="1">
    <location>
        <begin position="19"/>
        <end position="206"/>
    </location>
</feature>
<dbReference type="InterPro" id="IPR012674">
    <property type="entry name" value="Calycin"/>
</dbReference>
<feature type="non-terminal residue" evidence="2">
    <location>
        <position position="206"/>
    </location>
</feature>
<name>A0A023GNI8_AMBTT</name>
<keyword evidence="1" id="KW-0732">Signal</keyword>
<sequence length="206" mass="24090">MDASLLLILISGITTVSSMYDNIHYDQIRKPQVTRFVNTSEQIWTVKTSNIHSNVTCLYDNMTAINTEMIYFNRSFYINHKRIQMEMFGEFDWWSDDRRIMSSNRNSTSTSISIDTLNIGRKGGEVTRFERLVYEGSNSSCGVFQVWANPAVYPLYYDLRLRNSSISRGPQEKCLKSYIYFTKNISKDIYDSKCQKIPNQNFRILL</sequence>
<evidence type="ECO:0000313" key="2">
    <source>
        <dbReference type="EMBL" id="JAC35416.1"/>
    </source>
</evidence>
<accession>A0A023GNI8</accession>
<evidence type="ECO:0000256" key="1">
    <source>
        <dbReference type="SAM" id="SignalP"/>
    </source>
</evidence>
<reference evidence="2" key="1">
    <citation type="submission" date="2014-03" db="EMBL/GenBank/DDBJ databases">
        <title>The sialotranscriptome of Amblyomma triste, Amblyomma parvum and Amblyomma cajennense ticks, uncovered by 454-based RNA-seq.</title>
        <authorList>
            <person name="Garcia G.R."/>
            <person name="Gardinassi L.G."/>
            <person name="Ribeiro J.M."/>
            <person name="Anatriello E."/>
            <person name="Ferreira B.R."/>
            <person name="Moreira H.N."/>
            <person name="Mafra C."/>
            <person name="Olegario M.M."/>
            <person name="Szabo P.J."/>
            <person name="Miranda-Santos I.K."/>
            <person name="Maruyama S.R."/>
        </authorList>
    </citation>
    <scope>NUCLEOTIDE SEQUENCE</scope>
    <source>
        <strain evidence="2">Mato Grasso do Sul</strain>
        <tissue evidence="2">Salivary glands</tissue>
    </source>
</reference>